<dbReference type="AlphaFoldDB" id="C6LAD8"/>
<sequence>MVHFELKKVFAKRSSQIALLLLLVFVLYLARLQISYMVWINEDGTELTGKAAAEKFREEAGRWYGPLSEEKIAEVISQGYHQGNREIRMLLTWSFGGFRNTDSAVTDSLVPEDAVSFYDNRVKNLQKWLQEMGTWYTDGEKEFMIARYEAMETPLAYQYANGWQKAASGASGVQMFLLLVTGFLVSGIFSEEYRTGASAVFFSTALGRNRATAAKIKAGLLLITTVYWSGFALYSVPVFMELGTGGADCMI</sequence>
<evidence type="ECO:0000313" key="2">
    <source>
        <dbReference type="Proteomes" id="UP000005561"/>
    </source>
</evidence>
<proteinExistence type="predicted"/>
<dbReference type="Proteomes" id="UP000005561">
    <property type="component" value="Unassembled WGS sequence"/>
</dbReference>
<name>C6LAD8_9FIRM</name>
<accession>C6LAD8</accession>
<dbReference type="RefSeq" id="WP_006860380.1">
    <property type="nucleotide sequence ID" value="NZ_ACCL02000002.1"/>
</dbReference>
<dbReference type="STRING" id="168384.SAMN05660368_02161"/>
<reference evidence="1" key="1">
    <citation type="submission" date="2009-07" db="EMBL/GenBank/DDBJ databases">
        <authorList>
            <person name="Weinstock G."/>
            <person name="Sodergren E."/>
            <person name="Clifton S."/>
            <person name="Fulton L."/>
            <person name="Fulton B."/>
            <person name="Courtney L."/>
            <person name="Fronick C."/>
            <person name="Harrison M."/>
            <person name="Strong C."/>
            <person name="Farmer C."/>
            <person name="Delahaunty K."/>
            <person name="Markovic C."/>
            <person name="Hall O."/>
            <person name="Minx P."/>
            <person name="Tomlinson C."/>
            <person name="Mitreva M."/>
            <person name="Nelson J."/>
            <person name="Hou S."/>
            <person name="Wollam A."/>
            <person name="Pepin K.H."/>
            <person name="Johnson M."/>
            <person name="Bhonagiri V."/>
            <person name="Nash W.E."/>
            <person name="Warren W."/>
            <person name="Chinwalla A."/>
            <person name="Mardis E.R."/>
            <person name="Wilson R.K."/>
        </authorList>
    </citation>
    <scope>NUCLEOTIDE SEQUENCE [LARGE SCALE GENOMIC DNA]</scope>
    <source>
        <strain evidence="1">DSM 14469</strain>
    </source>
</reference>
<dbReference type="EMBL" id="ACCL02000002">
    <property type="protein sequence ID" value="EET62545.1"/>
    <property type="molecule type" value="Genomic_DNA"/>
</dbReference>
<organism evidence="1 2">
    <name type="scientific">Marvinbryantia formatexigens DSM 14469</name>
    <dbReference type="NCBI Taxonomy" id="478749"/>
    <lineage>
        <taxon>Bacteria</taxon>
        <taxon>Bacillati</taxon>
        <taxon>Bacillota</taxon>
        <taxon>Clostridia</taxon>
        <taxon>Lachnospirales</taxon>
        <taxon>Lachnospiraceae</taxon>
        <taxon>Marvinbryantia</taxon>
    </lineage>
</organism>
<keyword evidence="2" id="KW-1185">Reference proteome</keyword>
<protein>
    <submittedName>
        <fullName evidence="1">Uncharacterized protein</fullName>
    </submittedName>
</protein>
<dbReference type="OrthoDB" id="1692816at2"/>
<gene>
    <name evidence="1" type="ORF">BRYFOR_05580</name>
</gene>
<evidence type="ECO:0000313" key="1">
    <source>
        <dbReference type="EMBL" id="EET62545.1"/>
    </source>
</evidence>
<comment type="caution">
    <text evidence="1">The sequence shown here is derived from an EMBL/GenBank/DDBJ whole genome shotgun (WGS) entry which is preliminary data.</text>
</comment>
<dbReference type="eggNOG" id="COG1277">
    <property type="taxonomic scope" value="Bacteria"/>
</dbReference>